<evidence type="ECO:0000256" key="1">
    <source>
        <dbReference type="SAM" id="MobiDB-lite"/>
    </source>
</evidence>
<sequence>MSILPSPPASPTVDSGFSYFSDYGEDSDNVIVCGGCNKPLGTDWFCSDCHKKCISCNRILGENEYCSRCWTFDVIYQQFLPKNDACKSSLLSYLRSTFNVQHNTPFPGLPSPSNSTGSEMNIKSGQQQK</sequence>
<dbReference type="OrthoDB" id="2287259at2759"/>
<dbReference type="EMBL" id="KV921881">
    <property type="protein sequence ID" value="ORE08994.1"/>
    <property type="molecule type" value="Genomic_DNA"/>
</dbReference>
<organism evidence="2">
    <name type="scientific">Rhizopus microsporus var. microsporus</name>
    <dbReference type="NCBI Taxonomy" id="86635"/>
    <lineage>
        <taxon>Eukaryota</taxon>
        <taxon>Fungi</taxon>
        <taxon>Fungi incertae sedis</taxon>
        <taxon>Mucoromycota</taxon>
        <taxon>Mucoromycotina</taxon>
        <taxon>Mucoromycetes</taxon>
        <taxon>Mucorales</taxon>
        <taxon>Mucorineae</taxon>
        <taxon>Rhizopodaceae</taxon>
        <taxon>Rhizopus</taxon>
    </lineage>
</organism>
<reference evidence="2" key="1">
    <citation type="journal article" date="2016" name="Proc. Natl. Acad. Sci. U.S.A.">
        <title>Lipid metabolic changes in an early divergent fungus govern the establishment of a mutualistic symbiosis with endobacteria.</title>
        <authorList>
            <person name="Lastovetsky O.A."/>
            <person name="Gaspar M.L."/>
            <person name="Mondo S.J."/>
            <person name="LaButti K.M."/>
            <person name="Sandor L."/>
            <person name="Grigoriev I.V."/>
            <person name="Henry S.A."/>
            <person name="Pawlowska T.E."/>
        </authorList>
    </citation>
    <scope>NUCLEOTIDE SEQUENCE [LARGE SCALE GENOMIC DNA]</scope>
    <source>
        <strain evidence="2">ATCC 52814</strain>
    </source>
</reference>
<protein>
    <submittedName>
        <fullName evidence="2">Uncharacterized protein</fullName>
    </submittedName>
</protein>
<dbReference type="AlphaFoldDB" id="A0A1X0RAH7"/>
<name>A0A1X0RAH7_RHIZD</name>
<evidence type="ECO:0000313" key="2">
    <source>
        <dbReference type="EMBL" id="ORE08994.1"/>
    </source>
</evidence>
<dbReference type="VEuPathDB" id="FungiDB:BCV72DRAFT_224243"/>
<feature type="compositionally biased region" description="Polar residues" evidence="1">
    <location>
        <begin position="111"/>
        <end position="129"/>
    </location>
</feature>
<gene>
    <name evidence="2" type="ORF">BCV72DRAFT_224243</name>
</gene>
<proteinExistence type="predicted"/>
<feature type="region of interest" description="Disordered" evidence="1">
    <location>
        <begin position="104"/>
        <end position="129"/>
    </location>
</feature>
<accession>A0A1X0RAH7</accession>
<dbReference type="Proteomes" id="UP000242414">
    <property type="component" value="Unassembled WGS sequence"/>
</dbReference>